<dbReference type="PROSITE" id="PS50082">
    <property type="entry name" value="WD_REPEATS_2"/>
    <property type="match status" value="3"/>
</dbReference>
<evidence type="ECO:0000313" key="5">
    <source>
        <dbReference type="EMBL" id="BCB96037.1"/>
    </source>
</evidence>
<dbReference type="SUPFAM" id="SSF82171">
    <property type="entry name" value="DPP6 N-terminal domain-like"/>
    <property type="match status" value="1"/>
</dbReference>
<dbReference type="PANTHER" id="PTHR22847:SF637">
    <property type="entry name" value="WD REPEAT DOMAIN 5B"/>
    <property type="match status" value="1"/>
</dbReference>
<evidence type="ECO:0000256" key="2">
    <source>
        <dbReference type="ARBA" id="ARBA00022737"/>
    </source>
</evidence>
<name>A0A7G1H2U7_9BACT</name>
<evidence type="ECO:0000313" key="6">
    <source>
        <dbReference type="Proteomes" id="UP000516360"/>
    </source>
</evidence>
<dbReference type="KEGG" id="dtp:JZK55_09590"/>
<dbReference type="CDD" id="cd00200">
    <property type="entry name" value="WD40"/>
    <property type="match status" value="1"/>
</dbReference>
<dbReference type="Pfam" id="PF00400">
    <property type="entry name" value="WD40"/>
    <property type="match status" value="4"/>
</dbReference>
<evidence type="ECO:0000256" key="1">
    <source>
        <dbReference type="ARBA" id="ARBA00022574"/>
    </source>
</evidence>
<dbReference type="PROSITE" id="PS00678">
    <property type="entry name" value="WD_REPEATS_1"/>
    <property type="match status" value="2"/>
</dbReference>
<protein>
    <recommendedName>
        <fullName evidence="4">Peptidase C14 caspase domain-containing protein</fullName>
    </recommendedName>
</protein>
<evidence type="ECO:0000256" key="3">
    <source>
        <dbReference type="PROSITE-ProRule" id="PRU00221"/>
    </source>
</evidence>
<dbReference type="InterPro" id="IPR029030">
    <property type="entry name" value="Caspase-like_dom_sf"/>
</dbReference>
<dbReference type="GO" id="GO:0004197">
    <property type="term" value="F:cysteine-type endopeptidase activity"/>
    <property type="evidence" value="ECO:0007669"/>
    <property type="project" value="InterPro"/>
</dbReference>
<dbReference type="EMBL" id="AP022873">
    <property type="protein sequence ID" value="BCB96037.1"/>
    <property type="molecule type" value="Genomic_DNA"/>
</dbReference>
<dbReference type="Pfam" id="PF00656">
    <property type="entry name" value="Peptidase_C14"/>
    <property type="match status" value="1"/>
</dbReference>
<feature type="repeat" description="WD" evidence="3">
    <location>
        <begin position="619"/>
        <end position="660"/>
    </location>
</feature>
<feature type="repeat" description="WD" evidence="3">
    <location>
        <begin position="577"/>
        <end position="618"/>
    </location>
</feature>
<accession>A0A7G1H2U7</accession>
<organism evidence="5 6">
    <name type="scientific">Dissulfurispira thermophila</name>
    <dbReference type="NCBI Taxonomy" id="2715679"/>
    <lineage>
        <taxon>Bacteria</taxon>
        <taxon>Pseudomonadati</taxon>
        <taxon>Nitrospirota</taxon>
        <taxon>Thermodesulfovibrionia</taxon>
        <taxon>Thermodesulfovibrionales</taxon>
        <taxon>Dissulfurispiraceae</taxon>
        <taxon>Dissulfurispira</taxon>
    </lineage>
</organism>
<proteinExistence type="predicted"/>
<dbReference type="SMART" id="SM00320">
    <property type="entry name" value="WD40"/>
    <property type="match status" value="8"/>
</dbReference>
<dbReference type="Proteomes" id="UP000516360">
    <property type="component" value="Chromosome"/>
</dbReference>
<feature type="repeat" description="WD" evidence="3">
    <location>
        <begin position="440"/>
        <end position="474"/>
    </location>
</feature>
<dbReference type="SUPFAM" id="SSF52129">
    <property type="entry name" value="Caspase-like"/>
    <property type="match status" value="1"/>
</dbReference>
<dbReference type="RefSeq" id="WP_203473488.1">
    <property type="nucleotide sequence ID" value="NZ_AP022873.1"/>
</dbReference>
<keyword evidence="6" id="KW-1185">Reference proteome</keyword>
<dbReference type="InterPro" id="IPR019775">
    <property type="entry name" value="WD40_repeat_CS"/>
</dbReference>
<feature type="domain" description="Peptidase C14 caspase" evidence="4">
    <location>
        <begin position="841"/>
        <end position="1077"/>
    </location>
</feature>
<dbReference type="InterPro" id="IPR011600">
    <property type="entry name" value="Pept_C14_caspase"/>
</dbReference>
<dbReference type="Gene3D" id="2.130.10.10">
    <property type="entry name" value="YVTN repeat-like/Quinoprotein amine dehydrogenase"/>
    <property type="match status" value="4"/>
</dbReference>
<sequence length="1090" mass="122095">MRKEIFIFLIALAGLLMGFNHTLFASEKPEIFVQLGHSDTIQSASFSSNGRYLVTADPHLIKIWEVGTWKEIRTFKNEKEINTVNLSPDNRTIVLGDKEGNIKFLDIQTGKIFASLKSKYGVEFLSFSPDGKHIIYSHYPGIVYIDLSTQKQLFEIKKESQIVKAATFLSSGKLIAMGVDDYEIPIYSYPKRTKIDIYDVVKRKVIKSFNLYKKTGSTNEEIWNMVVSPDERYFLINSVVRDENRSTDKSGKLYIVDAKTGNTIKDIVSSDIYHSFTFSPDGKFIVTAKFGKVLFLNIEDWKILREGDGSLPVAFSPDNRFFVYSNKLNTLDVIDVQSWQKIATLSGNTSFQKSPIFSLQEDGFLTIDSRSDVDINYWDLKKGLLKNSSAPLLSPSNEHLVTIKISRDGKLSVMNNQNGEGSYLFNFENGKLEKILAKSIGNVDFSLDNRFLLFSTYDRKIVLWDLKENREVSTLFDKRNNDKIHIKIVGFAPDGKYAFAGYDEYYYEENGVLDSRYITKLWNISTGREIKTFKAHNNVYTQAISPDGKYILSAEFSGSEDFLVLREITSGRISKKFKGHSDSIYKTAFSRDGKYIASGGNDQAIIIWDAKSGRQIKVLRGHSGTIWSLTFSPNDTRLISTSFDGTTHLWDISTGKELAQFIAFTDGEWIVITPEGYYNASPNGDKHLNVRIGNNVYGIENYREAFYRPDLVKLALSGGSLKEYKTLADVKQPPVVEIIDTPLSIEKDEIKVTVRLTDQGGGIGDVRLYLNDTAVLVDSSRGIKITPKPGEKSIYKTYTVKLLNGENVIKAIAFNGDNTMQSNPAVHKVVASLGIKKPSMYAVAIGINEYKNPKLELKYAVADAKLFAETLKQVATPLFEKVDVKLLTTKEETTKEHIKKILDAYKNLNPEDVFVFYVASHGTVDEGEYFLITSNVGSLSTFRLKENALTQAELKELIANVPSTKKMIVIDTCNAGKLGEALQVAMLTRGMSEETAVKILSKAVGSTIISASTSLQEALEGYQGHGLFTYVLAEGLRGKADTDRDGFIKTFELATYVDSEVPALAERVFKRDQYPTATPTGQAFPVGRIR</sequence>
<evidence type="ECO:0000259" key="4">
    <source>
        <dbReference type="Pfam" id="PF00656"/>
    </source>
</evidence>
<dbReference type="InterPro" id="IPR015943">
    <property type="entry name" value="WD40/YVTN_repeat-like_dom_sf"/>
</dbReference>
<gene>
    <name evidence="5" type="ORF">JZK55_09590</name>
</gene>
<dbReference type="GO" id="GO:0006508">
    <property type="term" value="P:proteolysis"/>
    <property type="evidence" value="ECO:0007669"/>
    <property type="project" value="InterPro"/>
</dbReference>
<dbReference type="AlphaFoldDB" id="A0A7G1H2U7"/>
<reference evidence="5 6" key="1">
    <citation type="submission" date="2020-03" db="EMBL/GenBank/DDBJ databases">
        <title>Complete genome sequences of two sulfur-disproportionating bacterial strains T55J and Mzg5.</title>
        <authorList>
            <person name="Umezawa K."/>
            <person name="Kojima H."/>
            <person name="Kato Y."/>
            <person name="Fukui M."/>
        </authorList>
    </citation>
    <scope>NUCLEOTIDE SEQUENCE [LARGE SCALE GENOMIC DNA]</scope>
    <source>
        <strain evidence="5 6">T55J</strain>
    </source>
</reference>
<keyword evidence="2" id="KW-0677">Repeat</keyword>
<dbReference type="SUPFAM" id="SSF50998">
    <property type="entry name" value="Quinoprotein alcohol dehydrogenase-like"/>
    <property type="match status" value="1"/>
</dbReference>
<dbReference type="InterPro" id="IPR001680">
    <property type="entry name" value="WD40_rpt"/>
</dbReference>
<dbReference type="PANTHER" id="PTHR22847">
    <property type="entry name" value="WD40 REPEAT PROTEIN"/>
    <property type="match status" value="1"/>
</dbReference>
<dbReference type="Gene3D" id="3.40.50.1460">
    <property type="match status" value="1"/>
</dbReference>
<keyword evidence="1 3" id="KW-0853">WD repeat</keyword>
<dbReference type="InterPro" id="IPR011047">
    <property type="entry name" value="Quinoprotein_ADH-like_sf"/>
</dbReference>
<dbReference type="PROSITE" id="PS50294">
    <property type="entry name" value="WD_REPEATS_REGION"/>
    <property type="match status" value="2"/>
</dbReference>